<dbReference type="InParanoid" id="A0A409VCL7"/>
<dbReference type="EMBL" id="NHTK01006137">
    <property type="protein sequence ID" value="PPQ62785.1"/>
    <property type="molecule type" value="Genomic_DNA"/>
</dbReference>
<dbReference type="InterPro" id="IPR001590">
    <property type="entry name" value="Peptidase_M12B"/>
</dbReference>
<keyword evidence="3" id="KW-0472">Membrane</keyword>
<evidence type="ECO:0000256" key="2">
    <source>
        <dbReference type="SAM" id="MobiDB-lite"/>
    </source>
</evidence>
<feature type="region of interest" description="Disordered" evidence="2">
    <location>
        <begin position="649"/>
        <end position="705"/>
    </location>
</feature>
<protein>
    <recommendedName>
        <fullName evidence="4">Peptidase M12B domain-containing protein</fullName>
    </recommendedName>
</protein>
<evidence type="ECO:0000256" key="3">
    <source>
        <dbReference type="SAM" id="Phobius"/>
    </source>
</evidence>
<feature type="binding site" evidence="1">
    <location>
        <position position="460"/>
    </location>
    <ligand>
        <name>Zn(2+)</name>
        <dbReference type="ChEBI" id="CHEBI:29105"/>
        <note>catalytic</note>
    </ligand>
</feature>
<dbReference type="Gene3D" id="3.40.390.10">
    <property type="entry name" value="Collagenase (Catalytic Domain)"/>
    <property type="match status" value="1"/>
</dbReference>
<proteinExistence type="predicted"/>
<dbReference type="GO" id="GO:0046872">
    <property type="term" value="F:metal ion binding"/>
    <property type="evidence" value="ECO:0007669"/>
    <property type="project" value="UniProtKB-KW"/>
</dbReference>
<gene>
    <name evidence="5" type="ORF">CVT24_000479</name>
</gene>
<dbReference type="PROSITE" id="PS50215">
    <property type="entry name" value="ADAM_MEPRO"/>
    <property type="match status" value="1"/>
</dbReference>
<feature type="transmembrane region" description="Helical" evidence="3">
    <location>
        <begin position="601"/>
        <end position="625"/>
    </location>
</feature>
<keyword evidence="3" id="KW-1133">Transmembrane helix</keyword>
<dbReference type="InterPro" id="IPR024079">
    <property type="entry name" value="MetalloPept_cat_dom_sf"/>
</dbReference>
<feature type="region of interest" description="Disordered" evidence="2">
    <location>
        <begin position="26"/>
        <end position="46"/>
    </location>
</feature>
<dbReference type="SUPFAM" id="SSF55486">
    <property type="entry name" value="Metalloproteases ('zincins'), catalytic domain"/>
    <property type="match status" value="1"/>
</dbReference>
<keyword evidence="1" id="KW-0862">Zinc</keyword>
<dbReference type="CDD" id="cd04271">
    <property type="entry name" value="ZnMc_ADAM_fungal"/>
    <property type="match status" value="1"/>
</dbReference>
<dbReference type="Proteomes" id="UP000284842">
    <property type="component" value="Unassembled WGS sequence"/>
</dbReference>
<keyword evidence="1" id="KW-0479">Metal-binding</keyword>
<name>A0A409VCL7_9AGAR</name>
<feature type="domain" description="Peptidase M12B" evidence="4">
    <location>
        <begin position="307"/>
        <end position="513"/>
    </location>
</feature>
<feature type="active site" evidence="1">
    <location>
        <position position="457"/>
    </location>
</feature>
<evidence type="ECO:0000256" key="1">
    <source>
        <dbReference type="PROSITE-ProRule" id="PRU00276"/>
    </source>
</evidence>
<comment type="caution">
    <text evidence="1">Lacks conserved residue(s) required for the propagation of feature annotation.</text>
</comment>
<organism evidence="5 6">
    <name type="scientific">Panaeolus cyanescens</name>
    <dbReference type="NCBI Taxonomy" id="181874"/>
    <lineage>
        <taxon>Eukaryota</taxon>
        <taxon>Fungi</taxon>
        <taxon>Dikarya</taxon>
        <taxon>Basidiomycota</taxon>
        <taxon>Agaricomycotina</taxon>
        <taxon>Agaricomycetes</taxon>
        <taxon>Agaricomycetidae</taxon>
        <taxon>Agaricales</taxon>
        <taxon>Agaricineae</taxon>
        <taxon>Galeropsidaceae</taxon>
        <taxon>Panaeolus</taxon>
    </lineage>
</organism>
<dbReference type="Pfam" id="PF13688">
    <property type="entry name" value="Reprolysin_5"/>
    <property type="match status" value="1"/>
</dbReference>
<feature type="binding site" evidence="1">
    <location>
        <position position="466"/>
    </location>
    <ligand>
        <name>Zn(2+)</name>
        <dbReference type="ChEBI" id="CHEBI:29105"/>
        <note>catalytic</note>
    </ligand>
</feature>
<accession>A0A409VCL7</accession>
<dbReference type="InterPro" id="IPR034028">
    <property type="entry name" value="ZnMc_ADAM_fungal"/>
</dbReference>
<sequence>MDPTNASAPARPLKRVENPAIRSLEILPRNPYRTDKPDLSRRRDAPTSSLRFNDSFRLILSAYHDTFYIHLRPNDHLIHPAARIKYYTTLPDGREVLSHTEPLLRESIKAYWGEVIDASHSPERMREDAAGVVPQPHPADLGWARIMVHHQGDSESGSPPVFEGAFSANGVIYHIMTKENYLRHKNELDPFLSEPVDETDENLVIWKESDVMSPEEEYRARTGLYPTEPVAVPQSCGHDKLDYNDPDQHPMFRQPVRETWLDHLLTPFVHSNETLLRRDDAPTGNSGMGTNFINSIGSTAGCPTTQKVLYMGVAADCTYVSKYGGQDNATKAILTNWNSASSLYKTTFNVSLGIVELEVRSGSCPTAADPAFPWNVPCSSAELDSRLSLFSQWRGNKGDDGIGLWHLMSGCPTGSEVGIAWLATLCQQTTSGSPGSFVSGTAVSTAGRTEWQVIAHEIGHNFGAIHDCASGCNLTSSCCPLSSTTCSADARFIMSPVAQAGEKVFSPCTVGNICSLMRGVQGGRVETSCLVDPDPTRQTISLQMCGNGIVEAGEDCDPGKSSTSNCCDVNTCFGGTCISGKCQSAGFLNTAKAWYLQNLQISIPVTVLAGLVSLLILYALIRGIIRCCGSGRRSSGSAPLIIPSAMNRTAAHERLSSTDNRGPTRSPPRNMPGSRTSYTRVPPTSHERGGSRGEGPDMRFNYATNNRSQWVDETAYNGPRT</sequence>
<keyword evidence="6" id="KW-1185">Reference proteome</keyword>
<comment type="caution">
    <text evidence="5">The sequence shown here is derived from an EMBL/GenBank/DDBJ whole genome shotgun (WGS) entry which is preliminary data.</text>
</comment>
<dbReference type="PANTHER" id="PTHR11905">
    <property type="entry name" value="ADAM A DISINTEGRIN AND METALLOPROTEASE DOMAIN"/>
    <property type="match status" value="1"/>
</dbReference>
<dbReference type="GO" id="GO:0006508">
    <property type="term" value="P:proteolysis"/>
    <property type="evidence" value="ECO:0007669"/>
    <property type="project" value="InterPro"/>
</dbReference>
<dbReference type="OrthoDB" id="5951731at2759"/>
<evidence type="ECO:0000313" key="5">
    <source>
        <dbReference type="EMBL" id="PPQ62785.1"/>
    </source>
</evidence>
<feature type="binding site" evidence="1">
    <location>
        <position position="456"/>
    </location>
    <ligand>
        <name>Zn(2+)</name>
        <dbReference type="ChEBI" id="CHEBI:29105"/>
        <note>catalytic</note>
    </ligand>
</feature>
<evidence type="ECO:0000259" key="4">
    <source>
        <dbReference type="PROSITE" id="PS50215"/>
    </source>
</evidence>
<evidence type="ECO:0000313" key="6">
    <source>
        <dbReference type="Proteomes" id="UP000284842"/>
    </source>
</evidence>
<dbReference type="STRING" id="181874.A0A409VCL7"/>
<feature type="compositionally biased region" description="Basic and acidic residues" evidence="2">
    <location>
        <begin position="32"/>
        <end position="45"/>
    </location>
</feature>
<keyword evidence="3" id="KW-0812">Transmembrane</keyword>
<reference evidence="5 6" key="1">
    <citation type="journal article" date="2018" name="Evol. Lett.">
        <title>Horizontal gene cluster transfer increased hallucinogenic mushroom diversity.</title>
        <authorList>
            <person name="Reynolds H.T."/>
            <person name="Vijayakumar V."/>
            <person name="Gluck-Thaler E."/>
            <person name="Korotkin H.B."/>
            <person name="Matheny P.B."/>
            <person name="Slot J.C."/>
        </authorList>
    </citation>
    <scope>NUCLEOTIDE SEQUENCE [LARGE SCALE GENOMIC DNA]</scope>
    <source>
        <strain evidence="5 6">2629</strain>
    </source>
</reference>
<dbReference type="AlphaFoldDB" id="A0A409VCL7"/>
<dbReference type="GO" id="GO:0004222">
    <property type="term" value="F:metalloendopeptidase activity"/>
    <property type="evidence" value="ECO:0007669"/>
    <property type="project" value="InterPro"/>
</dbReference>
<dbReference type="PANTHER" id="PTHR11905:SF159">
    <property type="entry name" value="ADAM METALLOPROTEASE"/>
    <property type="match status" value="1"/>
</dbReference>
<feature type="compositionally biased region" description="Basic and acidic residues" evidence="2">
    <location>
        <begin position="685"/>
        <end position="697"/>
    </location>
</feature>